<sequence length="114" mass="12104">MQLRAQLIDGIQLLSTQGRIDQAGAEPFSAALSPYLADCQAGQPAIVLDFAGVEYISSIGLRALMLAHKQATAQQGRIAIAALTPLVAEVFAISHFDQVLKVYPTVADAIEALR</sequence>
<evidence type="ECO:0000256" key="1">
    <source>
        <dbReference type="ARBA" id="ARBA00009013"/>
    </source>
</evidence>
<dbReference type="RefSeq" id="WP_284197465.1">
    <property type="nucleotide sequence ID" value="NZ_BSOG01000004.1"/>
</dbReference>
<comment type="similarity">
    <text evidence="1 2">Belongs to the anti-sigma-factor antagonist family.</text>
</comment>
<organism evidence="4 5">
    <name type="scientific">Chitinimonas prasina</name>
    <dbReference type="NCBI Taxonomy" id="1434937"/>
    <lineage>
        <taxon>Bacteria</taxon>
        <taxon>Pseudomonadati</taxon>
        <taxon>Pseudomonadota</taxon>
        <taxon>Betaproteobacteria</taxon>
        <taxon>Neisseriales</taxon>
        <taxon>Chitinibacteraceae</taxon>
        <taxon>Chitinimonas</taxon>
    </lineage>
</organism>
<dbReference type="PROSITE" id="PS50801">
    <property type="entry name" value="STAS"/>
    <property type="match status" value="1"/>
</dbReference>
<dbReference type="InterPro" id="IPR036513">
    <property type="entry name" value="STAS_dom_sf"/>
</dbReference>
<dbReference type="Pfam" id="PF01740">
    <property type="entry name" value="STAS"/>
    <property type="match status" value="1"/>
</dbReference>
<dbReference type="PANTHER" id="PTHR33495">
    <property type="entry name" value="ANTI-SIGMA FACTOR ANTAGONIST TM_1081-RELATED-RELATED"/>
    <property type="match status" value="1"/>
</dbReference>
<proteinExistence type="inferred from homology"/>
<accession>A0ABQ5YIQ4</accession>
<dbReference type="EMBL" id="BSOG01000004">
    <property type="protein sequence ID" value="GLR14392.1"/>
    <property type="molecule type" value="Genomic_DNA"/>
</dbReference>
<dbReference type="CDD" id="cd07043">
    <property type="entry name" value="STAS_anti-anti-sigma_factors"/>
    <property type="match status" value="1"/>
</dbReference>
<dbReference type="NCBIfam" id="TIGR00377">
    <property type="entry name" value="ant_ant_sig"/>
    <property type="match status" value="1"/>
</dbReference>
<dbReference type="Gene3D" id="3.30.750.24">
    <property type="entry name" value="STAS domain"/>
    <property type="match status" value="1"/>
</dbReference>
<feature type="domain" description="STAS" evidence="3">
    <location>
        <begin position="1"/>
        <end position="113"/>
    </location>
</feature>
<evidence type="ECO:0000256" key="2">
    <source>
        <dbReference type="RuleBase" id="RU003749"/>
    </source>
</evidence>
<evidence type="ECO:0000259" key="3">
    <source>
        <dbReference type="PROSITE" id="PS50801"/>
    </source>
</evidence>
<dbReference type="InterPro" id="IPR002645">
    <property type="entry name" value="STAS_dom"/>
</dbReference>
<name>A0ABQ5YIQ4_9NEIS</name>
<protein>
    <recommendedName>
        <fullName evidence="2">Anti-sigma factor antagonist</fullName>
    </recommendedName>
</protein>
<evidence type="ECO:0000313" key="4">
    <source>
        <dbReference type="EMBL" id="GLR14392.1"/>
    </source>
</evidence>
<keyword evidence="5" id="KW-1185">Reference proteome</keyword>
<reference evidence="5" key="1">
    <citation type="journal article" date="2019" name="Int. J. Syst. Evol. Microbiol.">
        <title>The Global Catalogue of Microorganisms (GCM) 10K type strain sequencing project: providing services to taxonomists for standard genome sequencing and annotation.</title>
        <authorList>
            <consortium name="The Broad Institute Genomics Platform"/>
            <consortium name="The Broad Institute Genome Sequencing Center for Infectious Disease"/>
            <person name="Wu L."/>
            <person name="Ma J."/>
        </authorList>
    </citation>
    <scope>NUCLEOTIDE SEQUENCE [LARGE SCALE GENOMIC DNA]</scope>
    <source>
        <strain evidence="5">NBRC 110044</strain>
    </source>
</reference>
<dbReference type="Proteomes" id="UP001156706">
    <property type="component" value="Unassembled WGS sequence"/>
</dbReference>
<dbReference type="SUPFAM" id="SSF52091">
    <property type="entry name" value="SpoIIaa-like"/>
    <property type="match status" value="1"/>
</dbReference>
<comment type="caution">
    <text evidence="4">The sequence shown here is derived from an EMBL/GenBank/DDBJ whole genome shotgun (WGS) entry which is preliminary data.</text>
</comment>
<evidence type="ECO:0000313" key="5">
    <source>
        <dbReference type="Proteomes" id="UP001156706"/>
    </source>
</evidence>
<dbReference type="InterPro" id="IPR003658">
    <property type="entry name" value="Anti-sigma_ant"/>
</dbReference>
<gene>
    <name evidence="4" type="ORF">GCM10007907_31820</name>
</gene>